<dbReference type="Proteomes" id="UP000247118">
    <property type="component" value="Chromosome"/>
</dbReference>
<keyword evidence="2" id="KW-0732">Signal</keyword>
<feature type="chain" id="PRO_5041952853" description="DUF732 domain-containing protein" evidence="2">
    <location>
        <begin position="27"/>
        <end position="148"/>
    </location>
</feature>
<feature type="compositionally biased region" description="Low complexity" evidence="1">
    <location>
        <begin position="41"/>
        <end position="77"/>
    </location>
</feature>
<evidence type="ECO:0008006" key="5">
    <source>
        <dbReference type="Google" id="ProtNLM"/>
    </source>
</evidence>
<dbReference type="EMBL" id="CP029604">
    <property type="protein sequence ID" value="AWO86035.1"/>
    <property type="molecule type" value="Genomic_DNA"/>
</dbReference>
<name>A0AAD0P004_9ACTN</name>
<evidence type="ECO:0000256" key="2">
    <source>
        <dbReference type="SAM" id="SignalP"/>
    </source>
</evidence>
<gene>
    <name evidence="3" type="ORF">DLJ61_23185</name>
</gene>
<accession>A0AAD0P004</accession>
<evidence type="ECO:0000313" key="4">
    <source>
        <dbReference type="Proteomes" id="UP000247118"/>
    </source>
</evidence>
<sequence>MIDARRSAGVALIGAVAAVSIMSACATETSGTAVPEVSPIAVTTSETPTTTTTTTTGRTTAPSTASASPRSRVAVPPQSGAATDPDEMTCGTYLSLTDSEQIATVNEFADRHGKELVKSNPNSYLLVRAFCVGDPDTLLQDNLLLQGS</sequence>
<dbReference type="AlphaFoldDB" id="A0AAD0P004"/>
<dbReference type="RefSeq" id="WP_004023732.1">
    <property type="nucleotide sequence ID" value="NZ_CABEIC010000002.1"/>
</dbReference>
<feature type="region of interest" description="Disordered" evidence="1">
    <location>
        <begin position="41"/>
        <end position="91"/>
    </location>
</feature>
<dbReference type="PROSITE" id="PS51257">
    <property type="entry name" value="PROKAR_LIPOPROTEIN"/>
    <property type="match status" value="1"/>
</dbReference>
<feature type="signal peptide" evidence="2">
    <location>
        <begin position="1"/>
        <end position="26"/>
    </location>
</feature>
<evidence type="ECO:0000256" key="1">
    <source>
        <dbReference type="SAM" id="MobiDB-lite"/>
    </source>
</evidence>
<protein>
    <recommendedName>
        <fullName evidence="5">DUF732 domain-containing protein</fullName>
    </recommendedName>
</protein>
<organism evidence="3 4">
    <name type="scientific">Gordonia terrae</name>
    <dbReference type="NCBI Taxonomy" id="2055"/>
    <lineage>
        <taxon>Bacteria</taxon>
        <taxon>Bacillati</taxon>
        <taxon>Actinomycetota</taxon>
        <taxon>Actinomycetes</taxon>
        <taxon>Mycobacteriales</taxon>
        <taxon>Gordoniaceae</taxon>
        <taxon>Gordonia</taxon>
    </lineage>
</organism>
<dbReference type="GeneID" id="32690725"/>
<evidence type="ECO:0000313" key="3">
    <source>
        <dbReference type="EMBL" id="AWO86035.1"/>
    </source>
</evidence>
<dbReference type="KEGG" id="gta:BCM27_22935"/>
<reference evidence="3 4" key="1">
    <citation type="submission" date="2018-05" db="EMBL/GenBank/DDBJ databases">
        <title>Complete genome sequence of Gordonia terrae NRRL B-16283.</title>
        <authorList>
            <person name="Garlena R.A."/>
            <person name="Russell D.A."/>
            <person name="Hatfull G.F."/>
        </authorList>
    </citation>
    <scope>NUCLEOTIDE SEQUENCE [LARGE SCALE GENOMIC DNA]</scope>
    <source>
        <strain evidence="3 4">NRRL B-16283</strain>
    </source>
</reference>
<proteinExistence type="predicted"/>